<evidence type="ECO:0000256" key="7">
    <source>
        <dbReference type="ARBA" id="ARBA00023326"/>
    </source>
</evidence>
<dbReference type="Proteomes" id="UP000722125">
    <property type="component" value="Unassembled WGS sequence"/>
</dbReference>
<keyword evidence="2 10" id="KW-0732">Signal</keyword>
<evidence type="ECO:0000256" key="1">
    <source>
        <dbReference type="ARBA" id="ARBA00005641"/>
    </source>
</evidence>
<evidence type="ECO:0000259" key="11">
    <source>
        <dbReference type="Pfam" id="PF00150"/>
    </source>
</evidence>
<dbReference type="InterPro" id="IPR040946">
    <property type="entry name" value="CBM46"/>
</dbReference>
<dbReference type="EMBL" id="JAHBOH010000001">
    <property type="protein sequence ID" value="MBT0993736.1"/>
    <property type="molecule type" value="Genomic_DNA"/>
</dbReference>
<reference evidence="14 15" key="1">
    <citation type="submission" date="2021-05" db="EMBL/GenBank/DDBJ databases">
        <title>Description of Cellulomonas sp. DKR-3 sp. nov.</title>
        <authorList>
            <person name="Dahal R.H."/>
            <person name="Chaudhary D.K."/>
        </authorList>
    </citation>
    <scope>NUCLEOTIDE SEQUENCE [LARGE SCALE GENOMIC DNA]</scope>
    <source>
        <strain evidence="14 15">DKR-3</strain>
    </source>
</reference>
<evidence type="ECO:0000256" key="2">
    <source>
        <dbReference type="ARBA" id="ARBA00022729"/>
    </source>
</evidence>
<evidence type="ECO:0000259" key="12">
    <source>
        <dbReference type="Pfam" id="PF03442"/>
    </source>
</evidence>
<evidence type="ECO:0000259" key="13">
    <source>
        <dbReference type="Pfam" id="PF18448"/>
    </source>
</evidence>
<comment type="similarity">
    <text evidence="1 8">Belongs to the glycosyl hydrolase 5 (cellulase A) family.</text>
</comment>
<name>A0ABS5TX69_9CELL</name>
<sequence>MRRPLWTSLAALVGTLALTATLAAPATAGGPAGHGPHDRHGTRHQPSAERVVAGMQPGWNLGNTFDSVGADETAWGNPRVTRQLIRTVRAQGFRSIRIPVTLGQFEGPPPDYAIDDATLDRIQEVVDWSLDARLSVLLDLHHDSWQWVNQMPTRHDEVLAQFTATWEQLAERFRDYPRTLLFESVNEPQFAGSSGEDQEYALLDELNTTFHEVVRSSGGRNADRVLVLPTLHTDSGQARLDSLLETYEALDDENVAATFHYYGYWPFSVNVAGGTRFDETALADMTGAFDRVETTLRDAGIPVILGEYGLLGFDRHTGTIEQGEKLKFFEQLGYEARTAGVTTMLWDNGQHLGRTTYRWSDPALFAQIRSSWTTRSGTASTDQVFVHPDAVAEQSVTLDLHGTRFVALTDGRKPLRAGKDYRLSGSTLTLPTRLLERLVGSSAGYGTRATLTAWFTRGVPWRIEVVAADEPVLAAATGTTEDFAVPTQFRGDRLATMEATYADGSFAGPHGWTAFKEFDVAFAPDEAAGEIVLRPAFFAEVTDGAPVTLTFHFWSGAELAYTVTRNGTAVTGTP</sequence>
<dbReference type="Gene3D" id="3.20.20.80">
    <property type="entry name" value="Glycosidases"/>
    <property type="match status" value="1"/>
</dbReference>
<evidence type="ECO:0000256" key="4">
    <source>
        <dbReference type="ARBA" id="ARBA00023001"/>
    </source>
</evidence>
<comment type="caution">
    <text evidence="14">The sequence shown here is derived from an EMBL/GenBank/DDBJ whole genome shotgun (WGS) entry which is preliminary data.</text>
</comment>
<dbReference type="InterPro" id="IPR001547">
    <property type="entry name" value="Glyco_hydro_5"/>
</dbReference>
<dbReference type="InterPro" id="IPR050386">
    <property type="entry name" value="Glycosyl_hydrolase_5"/>
</dbReference>
<keyword evidence="3 8" id="KW-0378">Hydrolase</keyword>
<evidence type="ECO:0000256" key="10">
    <source>
        <dbReference type="SAM" id="SignalP"/>
    </source>
</evidence>
<keyword evidence="6 8" id="KW-0326">Glycosidase</keyword>
<dbReference type="InterPro" id="IPR005102">
    <property type="entry name" value="Carbo-bd_X2"/>
</dbReference>
<dbReference type="InterPro" id="IPR016282">
    <property type="entry name" value="Glyco_hydro_5_endoGlcnase_B"/>
</dbReference>
<evidence type="ECO:0000256" key="9">
    <source>
        <dbReference type="SAM" id="MobiDB-lite"/>
    </source>
</evidence>
<evidence type="ECO:0000313" key="15">
    <source>
        <dbReference type="Proteomes" id="UP000722125"/>
    </source>
</evidence>
<feature type="region of interest" description="Disordered" evidence="9">
    <location>
        <begin position="27"/>
        <end position="47"/>
    </location>
</feature>
<dbReference type="Pfam" id="PF18448">
    <property type="entry name" value="CBM46"/>
    <property type="match status" value="1"/>
</dbReference>
<dbReference type="PANTHER" id="PTHR31297:SF41">
    <property type="entry name" value="ENDOGLUCANASE, PUTATIVE (AFU_ORTHOLOGUE AFUA_5G01830)-RELATED"/>
    <property type="match status" value="1"/>
</dbReference>
<feature type="signal peptide" evidence="10">
    <location>
        <begin position="1"/>
        <end position="28"/>
    </location>
</feature>
<dbReference type="InterPro" id="IPR017853">
    <property type="entry name" value="GH"/>
</dbReference>
<evidence type="ECO:0000256" key="3">
    <source>
        <dbReference type="ARBA" id="ARBA00022801"/>
    </source>
</evidence>
<keyword evidence="5" id="KW-0119">Carbohydrate metabolism</keyword>
<dbReference type="PANTHER" id="PTHR31297">
    <property type="entry name" value="GLUCAN ENDO-1,6-BETA-GLUCOSIDASE B"/>
    <property type="match status" value="1"/>
</dbReference>
<dbReference type="RefSeq" id="WP_214347801.1">
    <property type="nucleotide sequence ID" value="NZ_JAHBOH010000001.1"/>
</dbReference>
<feature type="chain" id="PRO_5047291058" evidence="10">
    <location>
        <begin position="29"/>
        <end position="574"/>
    </location>
</feature>
<keyword evidence="7" id="KW-0624">Polysaccharide degradation</keyword>
<dbReference type="InterPro" id="IPR013783">
    <property type="entry name" value="Ig-like_fold"/>
</dbReference>
<feature type="domain" description="Endoglucanase B carbohydrate binding" evidence="13">
    <location>
        <begin position="469"/>
        <end position="573"/>
    </location>
</feature>
<protein>
    <submittedName>
        <fullName evidence="14">Glycoside hydrolase family 5 protein</fullName>
    </submittedName>
</protein>
<dbReference type="Gene3D" id="2.60.40.10">
    <property type="entry name" value="Immunoglobulins"/>
    <property type="match status" value="1"/>
</dbReference>
<dbReference type="GO" id="GO:0016787">
    <property type="term" value="F:hydrolase activity"/>
    <property type="evidence" value="ECO:0007669"/>
    <property type="project" value="UniProtKB-KW"/>
</dbReference>
<evidence type="ECO:0000256" key="6">
    <source>
        <dbReference type="ARBA" id="ARBA00023295"/>
    </source>
</evidence>
<evidence type="ECO:0000256" key="8">
    <source>
        <dbReference type="RuleBase" id="RU361153"/>
    </source>
</evidence>
<evidence type="ECO:0000313" key="14">
    <source>
        <dbReference type="EMBL" id="MBT0993736.1"/>
    </source>
</evidence>
<feature type="domain" description="Glycoside hydrolase family 5" evidence="11">
    <location>
        <begin position="72"/>
        <end position="350"/>
    </location>
</feature>
<accession>A0ABS5TX69</accession>
<dbReference type="Pfam" id="PF03442">
    <property type="entry name" value="CBM_X2"/>
    <property type="match status" value="1"/>
</dbReference>
<organism evidence="14 15">
    <name type="scientific">Cellulomonas fulva</name>
    <dbReference type="NCBI Taxonomy" id="2835530"/>
    <lineage>
        <taxon>Bacteria</taxon>
        <taxon>Bacillati</taxon>
        <taxon>Actinomycetota</taxon>
        <taxon>Actinomycetes</taxon>
        <taxon>Micrococcales</taxon>
        <taxon>Cellulomonadaceae</taxon>
        <taxon>Cellulomonas</taxon>
    </lineage>
</organism>
<dbReference type="Pfam" id="PF00150">
    <property type="entry name" value="Cellulase"/>
    <property type="match status" value="1"/>
</dbReference>
<dbReference type="PIRSF" id="PIRSF001043">
    <property type="entry name" value="Endoglucanase_B"/>
    <property type="match status" value="1"/>
</dbReference>
<dbReference type="InterPro" id="IPR014756">
    <property type="entry name" value="Ig_E-set"/>
</dbReference>
<feature type="domain" description="Carbohydrate binding X2" evidence="12">
    <location>
        <begin position="385"/>
        <end position="465"/>
    </location>
</feature>
<dbReference type="SUPFAM" id="SSF81296">
    <property type="entry name" value="E set domains"/>
    <property type="match status" value="1"/>
</dbReference>
<keyword evidence="15" id="KW-1185">Reference proteome</keyword>
<gene>
    <name evidence="14" type="ORF">KIN34_05485</name>
</gene>
<keyword evidence="4" id="KW-0136">Cellulose degradation</keyword>
<evidence type="ECO:0000256" key="5">
    <source>
        <dbReference type="ARBA" id="ARBA00023277"/>
    </source>
</evidence>
<proteinExistence type="inferred from homology"/>
<dbReference type="SUPFAM" id="SSF51445">
    <property type="entry name" value="(Trans)glycosidases"/>
    <property type="match status" value="1"/>
</dbReference>